<evidence type="ECO:0000256" key="3">
    <source>
        <dbReference type="ARBA" id="ARBA00023012"/>
    </source>
</evidence>
<keyword evidence="2" id="KW-0418">Kinase</keyword>
<dbReference type="Proteomes" id="UP000216339">
    <property type="component" value="Unassembled WGS sequence"/>
</dbReference>
<dbReference type="GO" id="GO:0046983">
    <property type="term" value="F:protein dimerization activity"/>
    <property type="evidence" value="ECO:0007669"/>
    <property type="project" value="InterPro"/>
</dbReference>
<evidence type="ECO:0000313" key="7">
    <source>
        <dbReference type="EMBL" id="PAP78063.1"/>
    </source>
</evidence>
<dbReference type="AlphaFoldDB" id="A0A271J3P3"/>
<dbReference type="InterPro" id="IPR003594">
    <property type="entry name" value="HATPase_dom"/>
</dbReference>
<dbReference type="GO" id="GO:0000155">
    <property type="term" value="F:phosphorelay sensor kinase activity"/>
    <property type="evidence" value="ECO:0007669"/>
    <property type="project" value="InterPro"/>
</dbReference>
<dbReference type="GO" id="GO:0016020">
    <property type="term" value="C:membrane"/>
    <property type="evidence" value="ECO:0007669"/>
    <property type="project" value="InterPro"/>
</dbReference>
<dbReference type="CDD" id="cd16917">
    <property type="entry name" value="HATPase_UhpB-NarQ-NarX-like"/>
    <property type="match status" value="1"/>
</dbReference>
<feature type="domain" description="Histidine kinase/HSP90-like ATPase" evidence="6">
    <location>
        <begin position="263"/>
        <end position="368"/>
    </location>
</feature>
<dbReference type="Gene3D" id="1.20.5.1930">
    <property type="match status" value="1"/>
</dbReference>
<sequence>MLFAAWIMSLPALAQSSSGGVVVAGSGLDGQTNTLFRFEVIENGVVRIEDMGKATGPIDPRDGPPVMPDSARSEMSLSEATMSLILERMQEANSDGPPSRQFGFHLERERLRLQFDQGLPIWLAVLGTIALLGTGGTVVGIALTRKERRRLAEEAASRQRALHAREAERTRIARELHDGPLQDVHALRLLSGTQNDVLGEEAGRIARELRAIAEGLRPPALGRFGLAAALSAHANRVKERHKDVAVALDLDEDDTGPNAIPDVARSALFRIAQESITNAIEHGNASRILVRLDLPEAGGPIVLDIQDNGEGFPWATTLPDFAALADDGHFGLVGMHERVAAIGGTLVMDSNGLDGRGAHVRVTLPDLRRMGLSDPPVHRPRHFVPA</sequence>
<evidence type="ECO:0000259" key="6">
    <source>
        <dbReference type="SMART" id="SM00387"/>
    </source>
</evidence>
<keyword evidence="5" id="KW-1133">Transmembrane helix</keyword>
<dbReference type="PANTHER" id="PTHR24421">
    <property type="entry name" value="NITRATE/NITRITE SENSOR PROTEIN NARX-RELATED"/>
    <property type="match status" value="1"/>
</dbReference>
<dbReference type="Pfam" id="PF07730">
    <property type="entry name" value="HisKA_3"/>
    <property type="match status" value="1"/>
</dbReference>
<evidence type="ECO:0000313" key="8">
    <source>
        <dbReference type="Proteomes" id="UP000216339"/>
    </source>
</evidence>
<dbReference type="InterPro" id="IPR050482">
    <property type="entry name" value="Sensor_HK_TwoCompSys"/>
</dbReference>
<reference evidence="7 8" key="1">
    <citation type="submission" date="2016-11" db="EMBL/GenBank/DDBJ databases">
        <title>Study of marine rhodopsin-containing bacteria.</title>
        <authorList>
            <person name="Yoshizawa S."/>
            <person name="Kumagai Y."/>
            <person name="Kogure K."/>
        </authorList>
    </citation>
    <scope>NUCLEOTIDE SEQUENCE [LARGE SCALE GENOMIC DNA]</scope>
    <source>
        <strain evidence="7 8">SAORIC-28</strain>
    </source>
</reference>
<gene>
    <name evidence="7" type="ORF">BSZ37_17275</name>
</gene>
<dbReference type="Gene3D" id="3.30.565.10">
    <property type="entry name" value="Histidine kinase-like ATPase, C-terminal domain"/>
    <property type="match status" value="1"/>
</dbReference>
<evidence type="ECO:0000256" key="4">
    <source>
        <dbReference type="SAM" id="MobiDB-lite"/>
    </source>
</evidence>
<dbReference type="Pfam" id="PF02518">
    <property type="entry name" value="HATPase_c"/>
    <property type="match status" value="1"/>
</dbReference>
<keyword evidence="1" id="KW-0808">Transferase</keyword>
<dbReference type="SUPFAM" id="SSF55874">
    <property type="entry name" value="ATPase domain of HSP90 chaperone/DNA topoisomerase II/histidine kinase"/>
    <property type="match status" value="1"/>
</dbReference>
<feature type="region of interest" description="Disordered" evidence="4">
    <location>
        <begin position="52"/>
        <end position="71"/>
    </location>
</feature>
<proteinExistence type="predicted"/>
<feature type="transmembrane region" description="Helical" evidence="5">
    <location>
        <begin position="121"/>
        <end position="143"/>
    </location>
</feature>
<keyword evidence="3" id="KW-0902">Two-component regulatory system</keyword>
<evidence type="ECO:0000256" key="5">
    <source>
        <dbReference type="SAM" id="Phobius"/>
    </source>
</evidence>
<keyword evidence="8" id="KW-1185">Reference proteome</keyword>
<accession>A0A271J3P3</accession>
<keyword evidence="5" id="KW-0472">Membrane</keyword>
<comment type="caution">
    <text evidence="7">The sequence shown here is derived from an EMBL/GenBank/DDBJ whole genome shotgun (WGS) entry which is preliminary data.</text>
</comment>
<dbReference type="InterPro" id="IPR036890">
    <property type="entry name" value="HATPase_C_sf"/>
</dbReference>
<evidence type="ECO:0000256" key="2">
    <source>
        <dbReference type="ARBA" id="ARBA00022777"/>
    </source>
</evidence>
<keyword evidence="5" id="KW-0812">Transmembrane</keyword>
<dbReference type="OrthoDB" id="9760839at2"/>
<dbReference type="EMBL" id="MQWD01000001">
    <property type="protein sequence ID" value="PAP78063.1"/>
    <property type="molecule type" value="Genomic_DNA"/>
</dbReference>
<name>A0A271J3P3_9BACT</name>
<dbReference type="InterPro" id="IPR011712">
    <property type="entry name" value="Sig_transdc_His_kin_sub3_dim/P"/>
</dbReference>
<protein>
    <recommendedName>
        <fullName evidence="6">Histidine kinase/HSP90-like ATPase domain-containing protein</fullName>
    </recommendedName>
</protein>
<organism evidence="7 8">
    <name type="scientific">Rubrivirga marina</name>
    <dbReference type="NCBI Taxonomy" id="1196024"/>
    <lineage>
        <taxon>Bacteria</taxon>
        <taxon>Pseudomonadati</taxon>
        <taxon>Rhodothermota</taxon>
        <taxon>Rhodothermia</taxon>
        <taxon>Rhodothermales</taxon>
        <taxon>Rubricoccaceae</taxon>
        <taxon>Rubrivirga</taxon>
    </lineage>
</organism>
<dbReference type="SMART" id="SM00387">
    <property type="entry name" value="HATPase_c"/>
    <property type="match status" value="1"/>
</dbReference>
<evidence type="ECO:0000256" key="1">
    <source>
        <dbReference type="ARBA" id="ARBA00022679"/>
    </source>
</evidence>
<dbReference type="RefSeq" id="WP_095511734.1">
    <property type="nucleotide sequence ID" value="NZ_MQWD01000001.1"/>
</dbReference>